<gene>
    <name evidence="1" type="ORF">VVAX_05968</name>
</gene>
<dbReference type="AlphaFoldDB" id="A0A679JQX2"/>
<protein>
    <submittedName>
        <fullName evidence="1">Uncharacterized protein</fullName>
    </submittedName>
</protein>
<proteinExistence type="predicted"/>
<reference evidence="1" key="1">
    <citation type="submission" date="2019-12" db="EMBL/GenBank/DDBJ databases">
        <authorList>
            <person name="Cremers G."/>
        </authorList>
    </citation>
    <scope>NUCLEOTIDE SEQUENCE</scope>
    <source>
        <strain evidence="1">Vvax</strain>
    </source>
</reference>
<evidence type="ECO:0000313" key="1">
    <source>
        <dbReference type="EMBL" id="CAA2109697.1"/>
    </source>
</evidence>
<accession>A0A679JQX2</accession>
<dbReference type="EMBL" id="LR743508">
    <property type="protein sequence ID" value="CAA2109697.1"/>
    <property type="molecule type" value="Genomic_DNA"/>
</dbReference>
<organism evidence="1">
    <name type="scientific">Variovorax paradoxus</name>
    <dbReference type="NCBI Taxonomy" id="34073"/>
    <lineage>
        <taxon>Bacteria</taxon>
        <taxon>Pseudomonadati</taxon>
        <taxon>Pseudomonadota</taxon>
        <taxon>Betaproteobacteria</taxon>
        <taxon>Burkholderiales</taxon>
        <taxon>Comamonadaceae</taxon>
        <taxon>Variovorax</taxon>
    </lineage>
</organism>
<sequence length="107" mass="11488">MRPSKLNATGHKLARGEATNSVETFACLEDRGSKLFVRVKRADGGSVPAVISREALVDHFAAGEGPRDLAHAYLSHQHVINEKVLQLDPSGSVYSDSNPMLLGTGDF</sequence>
<name>A0A679JQX2_VARPD</name>